<reference evidence="1" key="1">
    <citation type="submission" date="2021-03" db="EMBL/GenBank/DDBJ databases">
        <title>Draft genome sequence of rust myrtle Austropuccinia psidii MF-1, a brazilian biotype.</title>
        <authorList>
            <person name="Quecine M.C."/>
            <person name="Pachon D.M.R."/>
            <person name="Bonatelli M.L."/>
            <person name="Correr F.H."/>
            <person name="Franceschini L.M."/>
            <person name="Leite T.F."/>
            <person name="Margarido G.R.A."/>
            <person name="Almeida C.A."/>
            <person name="Ferrarezi J.A."/>
            <person name="Labate C.A."/>
        </authorList>
    </citation>
    <scope>NUCLEOTIDE SEQUENCE</scope>
    <source>
        <strain evidence="1">MF-1</strain>
    </source>
</reference>
<proteinExistence type="predicted"/>
<accession>A0A9Q3GCX1</accession>
<name>A0A9Q3GCX1_9BASI</name>
<sequence>MKELAKPPDDLLRSEQSLFEMVQNLLYPSNPTQHFWENVMFESISLVSYDVIAPKPYVVPTTRSTNPLGLEWGAVEYLSSCLSKLKQCEKQLRIEGGGADNEILTKPHRNLEDLMDTVIHLMIAYNMEHAHTNVEVYEMKGKLMSSKKQGHKRTFGVSQESWNKLNLS</sequence>
<comment type="caution">
    <text evidence="1">The sequence shown here is derived from an EMBL/GenBank/DDBJ whole genome shotgun (WGS) entry which is preliminary data.</text>
</comment>
<dbReference type="Proteomes" id="UP000765509">
    <property type="component" value="Unassembled WGS sequence"/>
</dbReference>
<dbReference type="OrthoDB" id="3162621at2759"/>
<evidence type="ECO:0000313" key="1">
    <source>
        <dbReference type="EMBL" id="MBW0463028.1"/>
    </source>
</evidence>
<gene>
    <name evidence="1" type="ORF">O181_002743</name>
</gene>
<protein>
    <submittedName>
        <fullName evidence="1">Uncharacterized protein</fullName>
    </submittedName>
</protein>
<organism evidence="1 2">
    <name type="scientific">Austropuccinia psidii MF-1</name>
    <dbReference type="NCBI Taxonomy" id="1389203"/>
    <lineage>
        <taxon>Eukaryota</taxon>
        <taxon>Fungi</taxon>
        <taxon>Dikarya</taxon>
        <taxon>Basidiomycota</taxon>
        <taxon>Pucciniomycotina</taxon>
        <taxon>Pucciniomycetes</taxon>
        <taxon>Pucciniales</taxon>
        <taxon>Sphaerophragmiaceae</taxon>
        <taxon>Austropuccinia</taxon>
    </lineage>
</organism>
<keyword evidence="2" id="KW-1185">Reference proteome</keyword>
<evidence type="ECO:0000313" key="2">
    <source>
        <dbReference type="Proteomes" id="UP000765509"/>
    </source>
</evidence>
<dbReference type="EMBL" id="AVOT02000470">
    <property type="protein sequence ID" value="MBW0463028.1"/>
    <property type="molecule type" value="Genomic_DNA"/>
</dbReference>
<dbReference type="AlphaFoldDB" id="A0A9Q3GCX1"/>